<dbReference type="InterPro" id="IPR053256">
    <property type="entry name" value="Kelch_repeat-containing"/>
</dbReference>
<dbReference type="InterPro" id="IPR015915">
    <property type="entry name" value="Kelch-typ_b-propeller"/>
</dbReference>
<dbReference type="SUPFAM" id="SSF117281">
    <property type="entry name" value="Kelch motif"/>
    <property type="match status" value="1"/>
</dbReference>
<evidence type="ECO:0000313" key="2">
    <source>
        <dbReference type="EMBL" id="CAK7328264.1"/>
    </source>
</evidence>
<evidence type="ECO:0000256" key="1">
    <source>
        <dbReference type="SAM" id="Phobius"/>
    </source>
</evidence>
<reference evidence="2 3" key="1">
    <citation type="submission" date="2024-01" db="EMBL/GenBank/DDBJ databases">
        <authorList>
            <person name="Waweru B."/>
        </authorList>
    </citation>
    <scope>NUCLEOTIDE SEQUENCE [LARGE SCALE GENOMIC DNA]</scope>
</reference>
<accession>A0AAV1R4K9</accession>
<comment type="caution">
    <text evidence="2">The sequence shown here is derived from an EMBL/GenBank/DDBJ whole genome shotgun (WGS) entry which is preliminary data.</text>
</comment>
<organism evidence="2 3">
    <name type="scientific">Dovyalis caffra</name>
    <dbReference type="NCBI Taxonomy" id="77055"/>
    <lineage>
        <taxon>Eukaryota</taxon>
        <taxon>Viridiplantae</taxon>
        <taxon>Streptophyta</taxon>
        <taxon>Embryophyta</taxon>
        <taxon>Tracheophyta</taxon>
        <taxon>Spermatophyta</taxon>
        <taxon>Magnoliopsida</taxon>
        <taxon>eudicotyledons</taxon>
        <taxon>Gunneridae</taxon>
        <taxon>Pentapetalae</taxon>
        <taxon>rosids</taxon>
        <taxon>fabids</taxon>
        <taxon>Malpighiales</taxon>
        <taxon>Salicaceae</taxon>
        <taxon>Flacourtieae</taxon>
        <taxon>Dovyalis</taxon>
    </lineage>
</organism>
<sequence>MSKFGFGHSKLQYGLMRSVFVLSFASLIGIALFARFLWTSSSSISFTYQSIASLNRTVEESIVNVVSSDNSIKLQGHQKEASKDVNNNIKGRVLSATFADLPAPELKWEQMPSAPVPRLDGYSVQIKNLLYVFVGYANLDHVHSHVDVYNFSDNTWCDKFDTPKDMANSHLGVATDGRYEMASIAPVTGTKVCSCNSIMERQTACDGGSKENRHTPGVDHWSIAVKNGKALEKEWRTEIPIPRGGPHRACIVVNDRLFVIGGQEGDFMAKPGSSIFKCSRRKEVVYGDVYMLDGEMKWKTLPEMPKPDSHIECAWVIVNNSIIITGGTTEKHPITKRMMLVGEVFQFHLDSLTWSVIGKLPFRVKTTLAGFWDGWLYFTSGQRDRGPDNPQPKEVIGQLWRTKLHL</sequence>
<dbReference type="PANTHER" id="PTHR46773">
    <property type="match status" value="1"/>
</dbReference>
<keyword evidence="1" id="KW-0812">Transmembrane</keyword>
<evidence type="ECO:0000313" key="3">
    <source>
        <dbReference type="Proteomes" id="UP001314170"/>
    </source>
</evidence>
<feature type="transmembrane region" description="Helical" evidence="1">
    <location>
        <begin position="20"/>
        <end position="38"/>
    </location>
</feature>
<evidence type="ECO:0008006" key="4">
    <source>
        <dbReference type="Google" id="ProtNLM"/>
    </source>
</evidence>
<proteinExistence type="predicted"/>
<dbReference type="PANTHER" id="PTHR46773:SF3">
    <property type="entry name" value="OS08G0128000 PROTEIN"/>
    <property type="match status" value="1"/>
</dbReference>
<dbReference type="Gene3D" id="2.120.10.80">
    <property type="entry name" value="Kelch-type beta propeller"/>
    <property type="match status" value="2"/>
</dbReference>
<keyword evidence="3" id="KW-1185">Reference proteome</keyword>
<name>A0AAV1R4K9_9ROSI</name>
<dbReference type="EMBL" id="CAWUPB010000893">
    <property type="protein sequence ID" value="CAK7328264.1"/>
    <property type="molecule type" value="Genomic_DNA"/>
</dbReference>
<dbReference type="AlphaFoldDB" id="A0AAV1R4K9"/>
<dbReference type="Proteomes" id="UP001314170">
    <property type="component" value="Unassembled WGS sequence"/>
</dbReference>
<gene>
    <name evidence="2" type="ORF">DCAF_LOCUS5985</name>
</gene>
<keyword evidence="1" id="KW-0472">Membrane</keyword>
<keyword evidence="1" id="KW-1133">Transmembrane helix</keyword>
<protein>
    <recommendedName>
        <fullName evidence="4">Kelch repeat-containing protein</fullName>
    </recommendedName>
</protein>